<evidence type="ECO:0000313" key="2">
    <source>
        <dbReference type="EMBL" id="JAA50349.1"/>
    </source>
</evidence>
<feature type="region of interest" description="Disordered" evidence="1">
    <location>
        <begin position="18"/>
        <end position="39"/>
    </location>
</feature>
<evidence type="ECO:0000256" key="1">
    <source>
        <dbReference type="SAM" id="MobiDB-lite"/>
    </source>
</evidence>
<accession>K9J4D9</accession>
<protein>
    <submittedName>
        <fullName evidence="2">Uncharacterized protein</fullName>
    </submittedName>
</protein>
<name>K9J4D9_DESRO</name>
<organism evidence="2">
    <name type="scientific">Desmodus rotundus</name>
    <name type="common">Vampire bat</name>
    <dbReference type="NCBI Taxonomy" id="9430"/>
    <lineage>
        <taxon>Eukaryota</taxon>
        <taxon>Metazoa</taxon>
        <taxon>Chordata</taxon>
        <taxon>Craniata</taxon>
        <taxon>Vertebrata</taxon>
        <taxon>Euteleostomi</taxon>
        <taxon>Mammalia</taxon>
        <taxon>Eutheria</taxon>
        <taxon>Laurasiatheria</taxon>
        <taxon>Chiroptera</taxon>
        <taxon>Yangochiroptera</taxon>
        <taxon>Phyllostomidae</taxon>
        <taxon>Desmodontinae</taxon>
        <taxon>Desmodus</taxon>
    </lineage>
</organism>
<sequence>CSKRGGKRPIWLKHHKRETKWREMSSNRKAGRTSPTAPALHLSEQGLAHLSWKGPHGRYFWLCEPFSTAATQPASVV</sequence>
<dbReference type="EMBL" id="GABZ01003176">
    <property type="protein sequence ID" value="JAA50349.1"/>
    <property type="molecule type" value="mRNA"/>
</dbReference>
<feature type="non-terminal residue" evidence="2">
    <location>
        <position position="1"/>
    </location>
</feature>
<dbReference type="AlphaFoldDB" id="K9J4D9"/>
<proteinExistence type="evidence at transcript level"/>
<reference evidence="2" key="1">
    <citation type="submission" date="2012-11" db="EMBL/GenBank/DDBJ databases">
        <title>The Vampirome: Transcriptome and Proteome Analysis of the Submandibular and Accessory Glands of the Vampire Bat and Vector of Human Rabies, Desmodus rotundus.</title>
        <authorList>
            <person name="Francischetti I.M.B."/>
            <person name="Assumpcao T.C.F."/>
            <person name="Ma D."/>
            <person name="Vicente E.C."/>
            <person name="Ribeiro J.M.C."/>
        </authorList>
    </citation>
    <scope>NUCLEOTIDE SEQUENCE</scope>
    <source>
        <tissue evidence="2">Salivary gland</tissue>
    </source>
</reference>